<organism evidence="20 21">
    <name type="scientific">Myripristis murdjan</name>
    <name type="common">pinecone soldierfish</name>
    <dbReference type="NCBI Taxonomy" id="586833"/>
    <lineage>
        <taxon>Eukaryota</taxon>
        <taxon>Metazoa</taxon>
        <taxon>Chordata</taxon>
        <taxon>Craniata</taxon>
        <taxon>Vertebrata</taxon>
        <taxon>Euteleostomi</taxon>
        <taxon>Actinopterygii</taxon>
        <taxon>Neopterygii</taxon>
        <taxon>Teleostei</taxon>
        <taxon>Neoteleostei</taxon>
        <taxon>Acanthomorphata</taxon>
        <taxon>Holocentriformes</taxon>
        <taxon>Holocentridae</taxon>
        <taxon>Myripristis</taxon>
    </lineage>
</organism>
<keyword evidence="12" id="KW-0965">Cell junction</keyword>
<evidence type="ECO:0000256" key="12">
    <source>
        <dbReference type="ARBA" id="ARBA00022949"/>
    </source>
</evidence>
<evidence type="ECO:0000256" key="7">
    <source>
        <dbReference type="ARBA" id="ARBA00022473"/>
    </source>
</evidence>
<evidence type="ECO:0000256" key="5">
    <source>
        <dbReference type="ARBA" id="ARBA00004536"/>
    </source>
</evidence>
<dbReference type="GO" id="GO:0045296">
    <property type="term" value="F:cadherin binding"/>
    <property type="evidence" value="ECO:0007669"/>
    <property type="project" value="InterPro"/>
</dbReference>
<keyword evidence="9" id="KW-0963">Cytoplasm</keyword>
<keyword evidence="13 19" id="KW-0472">Membrane</keyword>
<evidence type="ECO:0000256" key="6">
    <source>
        <dbReference type="ARBA" id="ARBA00008376"/>
    </source>
</evidence>
<protein>
    <recommendedName>
        <fullName evidence="17">Catenin alpha-2</fullName>
    </recommendedName>
    <alternativeName>
        <fullName evidence="18">Alpha N-catenin</fullName>
    </alternativeName>
</protein>
<reference evidence="20" key="2">
    <citation type="submission" date="2025-08" db="UniProtKB">
        <authorList>
            <consortium name="Ensembl"/>
        </authorList>
    </citation>
    <scope>IDENTIFICATION</scope>
</reference>
<keyword evidence="19" id="KW-0812">Transmembrane</keyword>
<dbReference type="Proteomes" id="UP000472263">
    <property type="component" value="Chromosome 1"/>
</dbReference>
<keyword evidence="21" id="KW-1185">Reference proteome</keyword>
<evidence type="ECO:0000256" key="16">
    <source>
        <dbReference type="ARBA" id="ARBA00023273"/>
    </source>
</evidence>
<gene>
    <name evidence="20" type="primary">CTNNA2</name>
</gene>
<dbReference type="InterPro" id="IPR001033">
    <property type="entry name" value="Alpha_catenin"/>
</dbReference>
<keyword evidence="7" id="KW-0217">Developmental protein</keyword>
<evidence type="ECO:0000256" key="10">
    <source>
        <dbReference type="ARBA" id="ARBA00022782"/>
    </source>
</evidence>
<sequence length="462" mass="51476">MTTATSPILLKWDPKSLEIRTLTVERLLEPLVTQVTTLVNTSNKGPSSKKKGRSKKAHVLAVSVEQATQNFLEKGEQIAKDSQDLKEELIAAVEDVRKQGETMRVASSEFADDPCSSVKRGTMVRAARALLSAVTRLLILADMADVMRLLAHLKVVEEALEGVKNATNEQDLANRFKEFGKEMVKLNYVAARRQQELKDPQCRDEMAAARGALKKNATMLYTASQAFLRHPDVAATRANRDYVFKQVQEAIGGISSAAQATSPTDEKHGHAGIGELAAALNEFDNKIILDPLTFSEARFRPSLEERLESIISGAALMADSSCTRDDRRERIVAECNAVRQALQDLLSEYMNNVSFPFDLLISTSYFSHTLAAQMLSCAFTHLHTHHKYRYRNKPGCTLLSSFLPYSTYSVPFLFIYHLYSLFCLLLSFACNVELHTPFSTIRGIISSLNISLPDFKLTPNKH</sequence>
<dbReference type="GO" id="GO:0051015">
    <property type="term" value="F:actin filament binding"/>
    <property type="evidence" value="ECO:0007669"/>
    <property type="project" value="InterPro"/>
</dbReference>
<dbReference type="Pfam" id="PF01044">
    <property type="entry name" value="Vinculin"/>
    <property type="match status" value="1"/>
</dbReference>
<accession>A0A667WJV3</accession>
<dbReference type="InParanoid" id="A0A667WJV3"/>
<dbReference type="GO" id="GO:0005198">
    <property type="term" value="F:structural molecule activity"/>
    <property type="evidence" value="ECO:0007669"/>
    <property type="project" value="InterPro"/>
</dbReference>
<dbReference type="SUPFAM" id="SSF47220">
    <property type="entry name" value="alpha-catenin/vinculin-like"/>
    <property type="match status" value="1"/>
</dbReference>
<dbReference type="GO" id="GO:0005912">
    <property type="term" value="C:adherens junction"/>
    <property type="evidence" value="ECO:0007669"/>
    <property type="project" value="UniProtKB-SubCell"/>
</dbReference>
<name>A0A667WJV3_9TELE</name>
<dbReference type="PANTHER" id="PTHR18914">
    <property type="entry name" value="ALPHA CATENIN"/>
    <property type="match status" value="1"/>
</dbReference>
<dbReference type="PROSITE" id="PS00663">
    <property type="entry name" value="VINCULIN_1"/>
    <property type="match status" value="1"/>
</dbReference>
<feature type="transmembrane region" description="Helical" evidence="19">
    <location>
        <begin position="408"/>
        <end position="432"/>
    </location>
</feature>
<dbReference type="GO" id="GO:0015629">
    <property type="term" value="C:actin cytoskeleton"/>
    <property type="evidence" value="ECO:0007669"/>
    <property type="project" value="InterPro"/>
</dbReference>
<evidence type="ECO:0000256" key="18">
    <source>
        <dbReference type="ARBA" id="ARBA00029822"/>
    </source>
</evidence>
<dbReference type="FunFam" id="1.20.120.230:FF:000006">
    <property type="entry name" value="Catenin alpha 1"/>
    <property type="match status" value="1"/>
</dbReference>
<keyword evidence="19" id="KW-1133">Transmembrane helix</keyword>
<evidence type="ECO:0000256" key="15">
    <source>
        <dbReference type="ARBA" id="ARBA00023242"/>
    </source>
</evidence>
<evidence type="ECO:0000256" key="1">
    <source>
        <dbReference type="ARBA" id="ARBA00004123"/>
    </source>
</evidence>
<dbReference type="GO" id="GO:0030154">
    <property type="term" value="P:cell differentiation"/>
    <property type="evidence" value="ECO:0007669"/>
    <property type="project" value="UniProtKB-KW"/>
</dbReference>
<keyword evidence="14" id="KW-0206">Cytoskeleton</keyword>
<dbReference type="GO" id="GO:0016477">
    <property type="term" value="P:cell migration"/>
    <property type="evidence" value="ECO:0007669"/>
    <property type="project" value="TreeGrafter"/>
</dbReference>
<evidence type="ECO:0000313" key="21">
    <source>
        <dbReference type="Proteomes" id="UP000472263"/>
    </source>
</evidence>
<evidence type="ECO:0000256" key="13">
    <source>
        <dbReference type="ARBA" id="ARBA00023136"/>
    </source>
</evidence>
<keyword evidence="16" id="KW-0966">Cell projection</keyword>
<dbReference type="GO" id="GO:0016342">
    <property type="term" value="C:catenin complex"/>
    <property type="evidence" value="ECO:0007669"/>
    <property type="project" value="TreeGrafter"/>
</dbReference>
<dbReference type="Gene3D" id="6.10.250.2510">
    <property type="match status" value="1"/>
</dbReference>
<dbReference type="AlphaFoldDB" id="A0A667WJV3"/>
<dbReference type="GO" id="GO:0005634">
    <property type="term" value="C:nucleus"/>
    <property type="evidence" value="ECO:0007669"/>
    <property type="project" value="UniProtKB-SubCell"/>
</dbReference>
<evidence type="ECO:0000256" key="3">
    <source>
        <dbReference type="ARBA" id="ARBA00004413"/>
    </source>
</evidence>
<evidence type="ECO:0000256" key="2">
    <source>
        <dbReference type="ARBA" id="ARBA00004245"/>
    </source>
</evidence>
<dbReference type="GO" id="GO:0030424">
    <property type="term" value="C:axon"/>
    <property type="evidence" value="ECO:0007669"/>
    <property type="project" value="UniProtKB-SubCell"/>
</dbReference>
<evidence type="ECO:0000256" key="14">
    <source>
        <dbReference type="ARBA" id="ARBA00023212"/>
    </source>
</evidence>
<dbReference type="InterPro" id="IPR036723">
    <property type="entry name" value="Alpha-catenin/vinculin-like_sf"/>
</dbReference>
<dbReference type="InterPro" id="IPR000633">
    <property type="entry name" value="Vinculin_CS"/>
</dbReference>
<evidence type="ECO:0000256" key="4">
    <source>
        <dbReference type="ARBA" id="ARBA00004489"/>
    </source>
</evidence>
<keyword evidence="10" id="KW-0221">Differentiation</keyword>
<reference evidence="20" key="1">
    <citation type="submission" date="2019-06" db="EMBL/GenBank/DDBJ databases">
        <authorList>
            <consortium name="Wellcome Sanger Institute Data Sharing"/>
        </authorList>
    </citation>
    <scope>NUCLEOTIDE SEQUENCE [LARGE SCALE GENOMIC DNA]</scope>
</reference>
<reference evidence="20" key="3">
    <citation type="submission" date="2025-09" db="UniProtKB">
        <authorList>
            <consortium name="Ensembl"/>
        </authorList>
    </citation>
    <scope>IDENTIFICATION</scope>
</reference>
<dbReference type="GeneTree" id="ENSGT01030000234543"/>
<comment type="similarity">
    <text evidence="6">Belongs to the vinculin/alpha-catenin family.</text>
</comment>
<comment type="subcellular location">
    <subcellularLocation>
        <location evidence="5">Cell junction</location>
        <location evidence="5">Adherens junction</location>
    </subcellularLocation>
    <subcellularLocation>
        <location evidence="3">Cell membrane</location>
        <topology evidence="3">Peripheral membrane protein</topology>
        <orientation evidence="3">Cytoplasmic side</orientation>
    </subcellularLocation>
    <subcellularLocation>
        <location evidence="4">Cell projection</location>
        <location evidence="4">Axon</location>
    </subcellularLocation>
    <subcellularLocation>
        <location evidence="2">Cytoplasm</location>
        <location evidence="2">Cytoskeleton</location>
    </subcellularLocation>
    <subcellularLocation>
        <location evidence="1">Nucleus</location>
    </subcellularLocation>
</comment>
<keyword evidence="8" id="KW-1003">Cell membrane</keyword>
<evidence type="ECO:0000256" key="8">
    <source>
        <dbReference type="ARBA" id="ARBA00022475"/>
    </source>
</evidence>
<dbReference type="PRINTS" id="PR00805">
    <property type="entry name" value="ALPHACATENIN"/>
</dbReference>
<evidence type="ECO:0000256" key="19">
    <source>
        <dbReference type="SAM" id="Phobius"/>
    </source>
</evidence>
<evidence type="ECO:0000313" key="20">
    <source>
        <dbReference type="Ensembl" id="ENSMMDP00005001883.1"/>
    </source>
</evidence>
<dbReference type="PANTHER" id="PTHR18914:SF23">
    <property type="entry name" value="CATENIN ALPHA-2"/>
    <property type="match status" value="1"/>
</dbReference>
<evidence type="ECO:0000256" key="11">
    <source>
        <dbReference type="ARBA" id="ARBA00022889"/>
    </source>
</evidence>
<dbReference type="InterPro" id="IPR006077">
    <property type="entry name" value="Vinculin/catenin"/>
</dbReference>
<evidence type="ECO:0000256" key="17">
    <source>
        <dbReference type="ARBA" id="ARBA00023806"/>
    </source>
</evidence>
<keyword evidence="15" id="KW-0539">Nucleus</keyword>
<evidence type="ECO:0000256" key="9">
    <source>
        <dbReference type="ARBA" id="ARBA00022490"/>
    </source>
</evidence>
<dbReference type="Gene3D" id="1.20.120.230">
    <property type="entry name" value="Alpha-catenin/vinculin-like"/>
    <property type="match status" value="2"/>
</dbReference>
<dbReference type="GO" id="GO:0008013">
    <property type="term" value="F:beta-catenin binding"/>
    <property type="evidence" value="ECO:0007669"/>
    <property type="project" value="TreeGrafter"/>
</dbReference>
<dbReference type="Ensembl" id="ENSMMDT00005001917.1">
    <property type="protein sequence ID" value="ENSMMDP00005001883.1"/>
    <property type="gene ID" value="ENSMMDG00005001000.1"/>
</dbReference>
<keyword evidence="11" id="KW-0130">Cell adhesion</keyword>
<dbReference type="GO" id="GO:0098609">
    <property type="term" value="P:cell-cell adhesion"/>
    <property type="evidence" value="ECO:0007669"/>
    <property type="project" value="TreeGrafter"/>
</dbReference>
<proteinExistence type="inferred from homology"/>